<dbReference type="RefSeq" id="WP_072783698.1">
    <property type="nucleotide sequence ID" value="NZ_FRCX01000004.1"/>
</dbReference>
<evidence type="ECO:0000313" key="2">
    <source>
        <dbReference type="Proteomes" id="UP000184339"/>
    </source>
</evidence>
<dbReference type="EMBL" id="FRCX01000004">
    <property type="protein sequence ID" value="SHN03839.1"/>
    <property type="molecule type" value="Genomic_DNA"/>
</dbReference>
<organism evidence="1 2">
    <name type="scientific">Duganella sacchari</name>
    <dbReference type="NCBI Taxonomy" id="551987"/>
    <lineage>
        <taxon>Bacteria</taxon>
        <taxon>Pseudomonadati</taxon>
        <taxon>Pseudomonadota</taxon>
        <taxon>Betaproteobacteria</taxon>
        <taxon>Burkholderiales</taxon>
        <taxon>Oxalobacteraceae</taxon>
        <taxon>Telluria group</taxon>
        <taxon>Duganella</taxon>
    </lineage>
</organism>
<feature type="non-terminal residue" evidence="1">
    <location>
        <position position="88"/>
    </location>
</feature>
<proteinExistence type="predicted"/>
<sequence length="88" mass="9567">MANTEREALWQERVERWRASGLSQRAFALQEGYPIRQVGYWVRRLSAVPSMAALVPVTVQGAAAAAPAMKLCGPQGWSVELPPDTSAA</sequence>
<dbReference type="NCBIfam" id="NF047593">
    <property type="entry name" value="IS66_ISAeme5_TnpA"/>
    <property type="match status" value="1"/>
</dbReference>
<dbReference type="AlphaFoldDB" id="A0A1M7NJ14"/>
<accession>A0A1M7NJ14</accession>
<keyword evidence="2" id="KW-1185">Reference proteome</keyword>
<gene>
    <name evidence="1" type="ORF">SAMN05192549_1041</name>
</gene>
<name>A0A1M7NJ14_9BURK</name>
<evidence type="ECO:0000313" key="1">
    <source>
        <dbReference type="EMBL" id="SHN03839.1"/>
    </source>
</evidence>
<dbReference type="Proteomes" id="UP000184339">
    <property type="component" value="Unassembled WGS sequence"/>
</dbReference>
<reference evidence="2" key="1">
    <citation type="submission" date="2016-11" db="EMBL/GenBank/DDBJ databases">
        <authorList>
            <person name="Varghese N."/>
            <person name="Submissions S."/>
        </authorList>
    </citation>
    <scope>NUCLEOTIDE SEQUENCE [LARGE SCALE GENOMIC DNA]</scope>
    <source>
        <strain evidence="2">Sac-22</strain>
    </source>
</reference>
<protein>
    <submittedName>
        <fullName evidence="1">Uncharacterized protein</fullName>
    </submittedName>
</protein>